<dbReference type="GO" id="GO:0005762">
    <property type="term" value="C:mitochondrial large ribosomal subunit"/>
    <property type="evidence" value="ECO:0007669"/>
    <property type="project" value="TreeGrafter"/>
</dbReference>
<dbReference type="PANTHER" id="PTHR13124">
    <property type="entry name" value="39S RIBOSOMAL PROTEIN L46, MITOCHONDRIAL PRECURSOR-RELATED"/>
    <property type="match status" value="1"/>
</dbReference>
<protein>
    <submittedName>
        <fullName evidence="1">Uncharacterized protein</fullName>
    </submittedName>
</protein>
<dbReference type="GO" id="GO:0003735">
    <property type="term" value="F:structural constituent of ribosome"/>
    <property type="evidence" value="ECO:0007669"/>
    <property type="project" value="InterPro"/>
</dbReference>
<dbReference type="Proteomes" id="UP001162131">
    <property type="component" value="Unassembled WGS sequence"/>
</dbReference>
<keyword evidence="2" id="KW-1185">Reference proteome</keyword>
<organism evidence="1 2">
    <name type="scientific">Blepharisma stoltei</name>
    <dbReference type="NCBI Taxonomy" id="1481888"/>
    <lineage>
        <taxon>Eukaryota</taxon>
        <taxon>Sar</taxon>
        <taxon>Alveolata</taxon>
        <taxon>Ciliophora</taxon>
        <taxon>Postciliodesmatophora</taxon>
        <taxon>Heterotrichea</taxon>
        <taxon>Heterotrichida</taxon>
        <taxon>Blepharismidae</taxon>
        <taxon>Blepharisma</taxon>
    </lineage>
</organism>
<reference evidence="1" key="1">
    <citation type="submission" date="2021-09" db="EMBL/GenBank/DDBJ databases">
        <authorList>
            <consortium name="AG Swart"/>
            <person name="Singh M."/>
            <person name="Singh A."/>
            <person name="Seah K."/>
            <person name="Emmerich C."/>
        </authorList>
    </citation>
    <scope>NUCLEOTIDE SEQUENCE</scope>
    <source>
        <strain evidence="1">ATCC30299</strain>
    </source>
</reference>
<evidence type="ECO:0000313" key="1">
    <source>
        <dbReference type="EMBL" id="CAG9312369.1"/>
    </source>
</evidence>
<sequence>MIKISLRLLRRFSSSDLYNMETYEKIGKIGTDYDDARNYEAFSMKEFKKHLTPEEWAKVTANDPLFKMPELEDLWDIQDLKPHFYKHLPPYLQRPAMALDERQRAAKRMTLEWAKGEKDLKKKRIAIKSTWRMLTNDECEVFTGLMLVRNPIWALGHDKDVEWAKLRFRTMRKHGLLAKFDESFEYEDIEDDDDDLTSTRLLKLEKDLDEGKPIRGYEPVPNSKHWLEADPDEADPHSIGYAGGYRVWLLLKNKATQKWEFPSATVFGMNSFHQTRINLVENLFGKNLKVHHITPKPFIVDTEAYPEVTERDRPINFDEDVYDLYFNRLKILMPKAKEEDLIKMLQKKYDMKKNLDPLIKKVKGRKIFYFRSIHEKGDIKLVNNDIYDDYAWVPKVKLSKYFDKERYDKFIQVMTRH</sequence>
<dbReference type="EMBL" id="CAJZBQ010000006">
    <property type="protein sequence ID" value="CAG9312369.1"/>
    <property type="molecule type" value="Genomic_DNA"/>
</dbReference>
<name>A0AAU9IKN2_9CILI</name>
<evidence type="ECO:0000313" key="2">
    <source>
        <dbReference type="Proteomes" id="UP001162131"/>
    </source>
</evidence>
<dbReference type="InterPro" id="IPR040008">
    <property type="entry name" value="Ribosomal_mL46"/>
</dbReference>
<dbReference type="AlphaFoldDB" id="A0AAU9IKN2"/>
<dbReference type="PANTHER" id="PTHR13124:SF12">
    <property type="entry name" value="LARGE RIBOSOMAL SUBUNIT PROTEIN ML46"/>
    <property type="match status" value="1"/>
</dbReference>
<accession>A0AAU9IKN2</accession>
<comment type="caution">
    <text evidence="1">The sequence shown here is derived from an EMBL/GenBank/DDBJ whole genome shotgun (WGS) entry which is preliminary data.</text>
</comment>
<gene>
    <name evidence="1" type="ORF">BSTOLATCC_MIC6476</name>
</gene>
<proteinExistence type="predicted"/>
<dbReference type="Gene3D" id="3.90.79.10">
    <property type="entry name" value="Nucleoside Triphosphate Pyrophosphohydrolase"/>
    <property type="match status" value="1"/>
</dbReference>